<dbReference type="AlphaFoldDB" id="X0WE17"/>
<accession>X0WE17</accession>
<organism evidence="2">
    <name type="scientific">marine sediment metagenome</name>
    <dbReference type="NCBI Taxonomy" id="412755"/>
    <lineage>
        <taxon>unclassified sequences</taxon>
        <taxon>metagenomes</taxon>
        <taxon>ecological metagenomes</taxon>
    </lineage>
</organism>
<proteinExistence type="predicted"/>
<evidence type="ECO:0000313" key="2">
    <source>
        <dbReference type="EMBL" id="GAG22798.1"/>
    </source>
</evidence>
<comment type="caution">
    <text evidence="2">The sequence shown here is derived from an EMBL/GenBank/DDBJ whole genome shotgun (WGS) entry which is preliminary data.</text>
</comment>
<reference evidence="2" key="1">
    <citation type="journal article" date="2014" name="Front. Microbiol.">
        <title>High frequency of phylogenetically diverse reductive dehalogenase-homologous genes in deep subseafloor sedimentary metagenomes.</title>
        <authorList>
            <person name="Kawai M."/>
            <person name="Futagami T."/>
            <person name="Toyoda A."/>
            <person name="Takaki Y."/>
            <person name="Nishi S."/>
            <person name="Hori S."/>
            <person name="Arai W."/>
            <person name="Tsubouchi T."/>
            <person name="Morono Y."/>
            <person name="Uchiyama I."/>
            <person name="Ito T."/>
            <person name="Fujiyama A."/>
            <person name="Inagaki F."/>
            <person name="Takami H."/>
        </authorList>
    </citation>
    <scope>NUCLEOTIDE SEQUENCE</scope>
    <source>
        <strain evidence="2">Expedition CK06-06</strain>
    </source>
</reference>
<evidence type="ECO:0000259" key="1">
    <source>
        <dbReference type="Pfam" id="PF14511"/>
    </source>
</evidence>
<sequence length="148" mass="17270">GPNPYNASQKKRQSQEFNAVRSRLYKIHKEFDPILGHAYGRVNKLNSDLAYRDSSGQVFWHEITGDPDFYLKLIRLMKDEPAKHRKEYAPEWEAAINRFTAEFISDFCFSDGNIDWEKLVQFVSAEKAPKLTKKMEAKTKVKPKEKSI</sequence>
<feature type="domain" description="Type II restriction endonuclease EcoO109IR" evidence="1">
    <location>
        <begin position="1"/>
        <end position="83"/>
    </location>
</feature>
<dbReference type="InterPro" id="IPR011335">
    <property type="entry name" value="Restrct_endonuc-II-like"/>
</dbReference>
<dbReference type="InterPro" id="IPR032793">
    <property type="entry name" value="RE_EcoO109IR"/>
</dbReference>
<feature type="non-terminal residue" evidence="2">
    <location>
        <position position="1"/>
    </location>
</feature>
<protein>
    <recommendedName>
        <fullName evidence="1">Type II restriction endonuclease EcoO109IR domain-containing protein</fullName>
    </recommendedName>
</protein>
<dbReference type="Pfam" id="PF14511">
    <property type="entry name" value="RE_EcoO109I"/>
    <property type="match status" value="1"/>
</dbReference>
<dbReference type="EMBL" id="BARS01030521">
    <property type="protein sequence ID" value="GAG22798.1"/>
    <property type="molecule type" value="Genomic_DNA"/>
</dbReference>
<name>X0WE17_9ZZZZ</name>
<dbReference type="SUPFAM" id="SSF52980">
    <property type="entry name" value="Restriction endonuclease-like"/>
    <property type="match status" value="1"/>
</dbReference>
<gene>
    <name evidence="2" type="ORF">S01H1_47604</name>
</gene>